<dbReference type="PANTHER" id="PTHR30514:SF18">
    <property type="entry name" value="RPIR-FAMILY TRANSCRIPTIONAL REGULATOR"/>
    <property type="match status" value="1"/>
</dbReference>
<keyword evidence="7" id="KW-1185">Reference proteome</keyword>
<dbReference type="AlphaFoldDB" id="A0A558HNP3"/>
<dbReference type="InterPro" id="IPR000281">
    <property type="entry name" value="HTH_RpiR"/>
</dbReference>
<evidence type="ECO:0000256" key="3">
    <source>
        <dbReference type="ARBA" id="ARBA00023163"/>
    </source>
</evidence>
<dbReference type="CDD" id="cd05013">
    <property type="entry name" value="SIS_RpiR"/>
    <property type="match status" value="1"/>
</dbReference>
<dbReference type="EMBL" id="VNFH01000005">
    <property type="protein sequence ID" value="TVU70760.1"/>
    <property type="molecule type" value="Genomic_DNA"/>
</dbReference>
<dbReference type="InterPro" id="IPR046348">
    <property type="entry name" value="SIS_dom_sf"/>
</dbReference>
<evidence type="ECO:0000313" key="7">
    <source>
        <dbReference type="Proteomes" id="UP000319941"/>
    </source>
</evidence>
<dbReference type="OrthoDB" id="3574600at2"/>
<dbReference type="Gene3D" id="1.10.10.10">
    <property type="entry name" value="Winged helix-like DNA-binding domain superfamily/Winged helix DNA-binding domain"/>
    <property type="match status" value="1"/>
</dbReference>
<dbReference type="Proteomes" id="UP000319941">
    <property type="component" value="Unassembled WGS sequence"/>
</dbReference>
<dbReference type="GO" id="GO:0003700">
    <property type="term" value="F:DNA-binding transcription factor activity"/>
    <property type="evidence" value="ECO:0007669"/>
    <property type="project" value="InterPro"/>
</dbReference>
<dbReference type="InterPro" id="IPR047640">
    <property type="entry name" value="RpiR-like"/>
</dbReference>
<dbReference type="PANTHER" id="PTHR30514">
    <property type="entry name" value="GLUCOKINASE"/>
    <property type="match status" value="1"/>
</dbReference>
<dbReference type="GO" id="GO:0003677">
    <property type="term" value="F:DNA binding"/>
    <property type="evidence" value="ECO:0007669"/>
    <property type="project" value="UniProtKB-KW"/>
</dbReference>
<dbReference type="InterPro" id="IPR001347">
    <property type="entry name" value="SIS_dom"/>
</dbReference>
<feature type="domain" description="HTH rpiR-type" evidence="4">
    <location>
        <begin position="26"/>
        <end position="102"/>
    </location>
</feature>
<reference evidence="6 7" key="1">
    <citation type="submission" date="2019-07" db="EMBL/GenBank/DDBJ databases">
        <title>Diversity of Bacteria from Kongsfjorden, Arctic.</title>
        <authorList>
            <person name="Yu Y."/>
        </authorList>
    </citation>
    <scope>NUCLEOTIDE SEQUENCE [LARGE SCALE GENOMIC DNA]</scope>
    <source>
        <strain evidence="6 7">SM1923</strain>
    </source>
</reference>
<organism evidence="6 7">
    <name type="scientific">Cobetia crustatorum</name>
    <dbReference type="NCBI Taxonomy" id="553385"/>
    <lineage>
        <taxon>Bacteria</taxon>
        <taxon>Pseudomonadati</taxon>
        <taxon>Pseudomonadota</taxon>
        <taxon>Gammaproteobacteria</taxon>
        <taxon>Oceanospirillales</taxon>
        <taxon>Halomonadaceae</taxon>
        <taxon>Cobetia</taxon>
    </lineage>
</organism>
<dbReference type="PROSITE" id="PS51464">
    <property type="entry name" value="SIS"/>
    <property type="match status" value="1"/>
</dbReference>
<name>A0A558HNP3_9GAMM</name>
<dbReference type="Pfam" id="PF01418">
    <property type="entry name" value="HTH_6"/>
    <property type="match status" value="1"/>
</dbReference>
<dbReference type="Gene3D" id="3.40.50.10490">
    <property type="entry name" value="Glucose-6-phosphate isomerase like protein, domain 1"/>
    <property type="match status" value="1"/>
</dbReference>
<dbReference type="GO" id="GO:1901135">
    <property type="term" value="P:carbohydrate derivative metabolic process"/>
    <property type="evidence" value="ECO:0007669"/>
    <property type="project" value="InterPro"/>
</dbReference>
<comment type="caution">
    <text evidence="6">The sequence shown here is derived from an EMBL/GenBank/DDBJ whole genome shotgun (WGS) entry which is preliminary data.</text>
</comment>
<keyword evidence="3" id="KW-0804">Transcription</keyword>
<evidence type="ECO:0000313" key="6">
    <source>
        <dbReference type="EMBL" id="TVU70760.1"/>
    </source>
</evidence>
<evidence type="ECO:0000259" key="5">
    <source>
        <dbReference type="PROSITE" id="PS51464"/>
    </source>
</evidence>
<dbReference type="InterPro" id="IPR035472">
    <property type="entry name" value="RpiR-like_SIS"/>
</dbReference>
<evidence type="ECO:0000256" key="2">
    <source>
        <dbReference type="ARBA" id="ARBA00023125"/>
    </source>
</evidence>
<dbReference type="InterPro" id="IPR036388">
    <property type="entry name" value="WH-like_DNA-bd_sf"/>
</dbReference>
<dbReference type="GO" id="GO:0097367">
    <property type="term" value="F:carbohydrate derivative binding"/>
    <property type="evidence" value="ECO:0007669"/>
    <property type="project" value="InterPro"/>
</dbReference>
<dbReference type="SUPFAM" id="SSF53697">
    <property type="entry name" value="SIS domain"/>
    <property type="match status" value="1"/>
</dbReference>
<gene>
    <name evidence="6" type="ORF">FQP86_09140</name>
</gene>
<evidence type="ECO:0000259" key="4">
    <source>
        <dbReference type="PROSITE" id="PS51071"/>
    </source>
</evidence>
<proteinExistence type="predicted"/>
<sequence length="310" mass="33725">MAIPPATTSTRLALTPPDTVLGLKQLLEAIDRREVELRLGNSSRRVLSSLIESPQRTAVSSISQLAEWLGVNASTFSRLAQRLGYEGFSKFQDVFRREVTEGRHFYSEQASQLLARGDDNTSMAQLTRLGRQESANIVGMLERVDPQTFEAVTRLLADAPRVRLHGMRQFNSLALFMAYGLGMLRANVAPLDASRQGVADALAQLEEGDVLVVASCFPYTPSVVACAQVAIKRGIKVVALTDSASSPLETLALHSFHVPNHSLFYSNSMSAFMFLAEGLLSEVASKLGEEGVESLKQREAIISELNGALS</sequence>
<dbReference type="STRING" id="553385.GCA_000591415_02703"/>
<dbReference type="RefSeq" id="WP_088743011.1">
    <property type="nucleotide sequence ID" value="NZ_CAWOWR010000107.1"/>
</dbReference>
<feature type="domain" description="SIS" evidence="5">
    <location>
        <begin position="152"/>
        <end position="289"/>
    </location>
</feature>
<keyword evidence="2" id="KW-0238">DNA-binding</keyword>
<accession>A0A558HNP3</accession>
<dbReference type="SUPFAM" id="SSF46689">
    <property type="entry name" value="Homeodomain-like"/>
    <property type="match status" value="1"/>
</dbReference>
<dbReference type="Pfam" id="PF01380">
    <property type="entry name" value="SIS"/>
    <property type="match status" value="1"/>
</dbReference>
<dbReference type="InterPro" id="IPR009057">
    <property type="entry name" value="Homeodomain-like_sf"/>
</dbReference>
<protein>
    <submittedName>
        <fullName evidence="6">MurR/RpiR family transcriptional regulator</fullName>
    </submittedName>
</protein>
<keyword evidence="1" id="KW-0805">Transcription regulation</keyword>
<evidence type="ECO:0000256" key="1">
    <source>
        <dbReference type="ARBA" id="ARBA00023015"/>
    </source>
</evidence>
<dbReference type="PROSITE" id="PS51071">
    <property type="entry name" value="HTH_RPIR"/>
    <property type="match status" value="1"/>
</dbReference>